<dbReference type="AlphaFoldDB" id="A0A8J6JL61"/>
<dbReference type="InterPro" id="IPR006626">
    <property type="entry name" value="PbH1"/>
</dbReference>
<evidence type="ECO:0000313" key="5">
    <source>
        <dbReference type="Proteomes" id="UP000607645"/>
    </source>
</evidence>
<dbReference type="GO" id="GO:0016798">
    <property type="term" value="F:hydrolase activity, acting on glycosyl bonds"/>
    <property type="evidence" value="ECO:0007669"/>
    <property type="project" value="InterPro"/>
</dbReference>
<proteinExistence type="predicted"/>
<feature type="chain" id="PRO_5035189249" evidence="2">
    <location>
        <begin position="30"/>
        <end position="929"/>
    </location>
</feature>
<protein>
    <submittedName>
        <fullName evidence="4">Carbohydrate binding domain-containing protein</fullName>
    </submittedName>
</protein>
<reference evidence="4" key="1">
    <citation type="submission" date="2020-08" db="EMBL/GenBank/DDBJ databases">
        <title>Genome public.</title>
        <authorList>
            <person name="Liu C."/>
            <person name="Sun Q."/>
        </authorList>
    </citation>
    <scope>NUCLEOTIDE SEQUENCE</scope>
    <source>
        <strain evidence="4">NSJ-52</strain>
    </source>
</reference>
<dbReference type="InterPro" id="IPR012334">
    <property type="entry name" value="Pectin_lyas_fold"/>
</dbReference>
<keyword evidence="2" id="KW-0732">Signal</keyword>
<dbReference type="RefSeq" id="WP_186919845.1">
    <property type="nucleotide sequence ID" value="NZ_JACOPQ010000011.1"/>
</dbReference>
<dbReference type="SUPFAM" id="SSF51126">
    <property type="entry name" value="Pectin lyase-like"/>
    <property type="match status" value="1"/>
</dbReference>
<dbReference type="InterPro" id="IPR011050">
    <property type="entry name" value="Pectin_lyase_fold/virulence"/>
</dbReference>
<organism evidence="4 5">
    <name type="scientific">Lawsonibacter faecis</name>
    <dbReference type="NCBI Taxonomy" id="2763052"/>
    <lineage>
        <taxon>Bacteria</taxon>
        <taxon>Bacillati</taxon>
        <taxon>Bacillota</taxon>
        <taxon>Clostridia</taxon>
        <taxon>Eubacteriales</taxon>
        <taxon>Oscillospiraceae</taxon>
        <taxon>Lawsonibacter</taxon>
    </lineage>
</organism>
<gene>
    <name evidence="4" type="ORF">H8S62_13655</name>
</gene>
<sequence>MKTKRLSRVVSLILATAMLCTMAVSGAVAASAANDTYEKTNLIADPGFDLPDGFVTNNEIGRWNNWLVQQSKTGGRGGSSCVKFNDDAQSRVDGSGLRYNIDGSTLQPGMTYTFSIWAKVERGDDILEISVKDYAGQGSKTMVKAAGNEWRQYSVEFTFTGGNPVLDLYNNVWNEGKELAVAYVDDASLVSASPVEGAHIENGVITVTGEGLNLSGFTAVYTSSLNPGDAKILELTEKDGKLTFAPIAAAPLAQTITVILTYEGESINLSFEIAASGEAVIPTRVDEVDVVNGVATITLKEVPTMAPTAGDFRFDLKVDGGKAAFRMTGLAYDNSRTVTVSFEPVSASLSADRIVELTVTAGGVSAADGFTVEKGTRRTYYVSSSAGSDLNDGLTPETPFQTIDKLNTLNFVPGDYILFKTGDTFVGMLRPSGSGAEGAPIVVSSYGEGERPVLQPDPEGVFEYALGAGSVVTRRVNGTIWLENVDHWEIRDLELHDPSYDPEFYLVGNLEVYNAAVRVVNVDQGDLSHFVFDNLVIHGFRGPGINAGKTSGGIQFNVGTQAAVPVPSCFVDVSITNCEIYQCGRDGVNSLSVWGYRRYTDTGSAWPSFPSAEYNSKYSYYPSRNFYMANCSIHEIDGDGLIVDSWFNAVAENNTVSRCAIHISDPFRAAVGMFNWNSDNVVFQYNECYANGTNATRHKVGDTNVEQGVIIQDGQGIEVDALNQNTWVQYNYLHDNAAFMMLCTESAMYTSINTYIRYNVTENDGCNLPNTNGGMSWFLNGSSGINTQVYNNTCILGSSALKNNQLYLLKYNSGQYRFYNNIFCYTGDTPVGVTSWQDSGDWQSNLFINITGLPAEDDAAHPNLSLTREEGEALFAGGSGADAYRLTSGAYSGKGAILPSMDDGMFSGVDLAGSAVPSAPGIGAFEYAG</sequence>
<dbReference type="InterPro" id="IPR003305">
    <property type="entry name" value="CenC_carb-bd"/>
</dbReference>
<dbReference type="Gene3D" id="2.160.20.10">
    <property type="entry name" value="Single-stranded right-handed beta-helix, Pectin lyase-like"/>
    <property type="match status" value="1"/>
</dbReference>
<evidence type="ECO:0000259" key="3">
    <source>
        <dbReference type="Pfam" id="PF02018"/>
    </source>
</evidence>
<dbReference type="InterPro" id="IPR008979">
    <property type="entry name" value="Galactose-bd-like_sf"/>
</dbReference>
<dbReference type="Proteomes" id="UP000607645">
    <property type="component" value="Unassembled WGS sequence"/>
</dbReference>
<keyword evidence="1" id="KW-0378">Hydrolase</keyword>
<evidence type="ECO:0000256" key="2">
    <source>
        <dbReference type="SAM" id="SignalP"/>
    </source>
</evidence>
<comment type="caution">
    <text evidence="4">The sequence shown here is derived from an EMBL/GenBank/DDBJ whole genome shotgun (WGS) entry which is preliminary data.</text>
</comment>
<dbReference type="Gene3D" id="2.60.120.260">
    <property type="entry name" value="Galactose-binding domain-like"/>
    <property type="match status" value="1"/>
</dbReference>
<dbReference type="EMBL" id="JACOPQ010000011">
    <property type="protein sequence ID" value="MBC5738053.1"/>
    <property type="molecule type" value="Genomic_DNA"/>
</dbReference>
<feature type="signal peptide" evidence="2">
    <location>
        <begin position="1"/>
        <end position="29"/>
    </location>
</feature>
<evidence type="ECO:0000256" key="1">
    <source>
        <dbReference type="ARBA" id="ARBA00022801"/>
    </source>
</evidence>
<dbReference type="SMART" id="SM00710">
    <property type="entry name" value="PbH1"/>
    <property type="match status" value="6"/>
</dbReference>
<evidence type="ECO:0000313" key="4">
    <source>
        <dbReference type="EMBL" id="MBC5738053.1"/>
    </source>
</evidence>
<name>A0A8J6JL61_9FIRM</name>
<keyword evidence="5" id="KW-1185">Reference proteome</keyword>
<dbReference type="SUPFAM" id="SSF49785">
    <property type="entry name" value="Galactose-binding domain-like"/>
    <property type="match status" value="1"/>
</dbReference>
<dbReference type="Pfam" id="PF02018">
    <property type="entry name" value="CBM_4_9"/>
    <property type="match status" value="1"/>
</dbReference>
<feature type="domain" description="CBM-cenC" evidence="3">
    <location>
        <begin position="63"/>
        <end position="172"/>
    </location>
</feature>
<accession>A0A8J6JL61</accession>